<evidence type="ECO:0000313" key="1">
    <source>
        <dbReference type="EMBL" id="GAA0920286.1"/>
    </source>
</evidence>
<protein>
    <submittedName>
        <fullName evidence="1">Uncharacterized protein</fullName>
    </submittedName>
</protein>
<evidence type="ECO:0000313" key="2">
    <source>
        <dbReference type="Proteomes" id="UP001499967"/>
    </source>
</evidence>
<gene>
    <name evidence="1" type="ORF">GCM10009559_02760</name>
</gene>
<organism evidence="1 2">
    <name type="scientific">Pseudonocardia zijingensis</name>
    <dbReference type="NCBI Taxonomy" id="153376"/>
    <lineage>
        <taxon>Bacteria</taxon>
        <taxon>Bacillati</taxon>
        <taxon>Actinomycetota</taxon>
        <taxon>Actinomycetes</taxon>
        <taxon>Pseudonocardiales</taxon>
        <taxon>Pseudonocardiaceae</taxon>
        <taxon>Pseudonocardia</taxon>
    </lineage>
</organism>
<name>A0ABN1P097_9PSEU</name>
<dbReference type="EMBL" id="BAAAHP010000005">
    <property type="protein sequence ID" value="GAA0920286.1"/>
    <property type="molecule type" value="Genomic_DNA"/>
</dbReference>
<proteinExistence type="predicted"/>
<accession>A0ABN1P097</accession>
<dbReference type="RefSeq" id="WP_343937948.1">
    <property type="nucleotide sequence ID" value="NZ_BAAAHP010000005.1"/>
</dbReference>
<sequence>MPPDTYITSHIHTDGPIPGPHSLLTLVSAAYLRSDGRPTSVFTTNVRELPGATLHPLALQSWRRRSEDWLSTRRASRPPAPAMNAYASWVHRLPGRQVFVTDTADPDYLFLYWYLQRFTGSWPFAGTRGDAELHRRLACTALCPLTGCRTTDAAALARTS</sequence>
<comment type="caution">
    <text evidence="1">The sequence shown here is derived from an EMBL/GenBank/DDBJ whole genome shotgun (WGS) entry which is preliminary data.</text>
</comment>
<keyword evidence="2" id="KW-1185">Reference proteome</keyword>
<reference evidence="1 2" key="1">
    <citation type="journal article" date="2019" name="Int. J. Syst. Evol. Microbiol.">
        <title>The Global Catalogue of Microorganisms (GCM) 10K type strain sequencing project: providing services to taxonomists for standard genome sequencing and annotation.</title>
        <authorList>
            <consortium name="The Broad Institute Genomics Platform"/>
            <consortium name="The Broad Institute Genome Sequencing Center for Infectious Disease"/>
            <person name="Wu L."/>
            <person name="Ma J."/>
        </authorList>
    </citation>
    <scope>NUCLEOTIDE SEQUENCE [LARGE SCALE GENOMIC DNA]</scope>
    <source>
        <strain evidence="1 2">JCM 11117</strain>
    </source>
</reference>
<dbReference type="Proteomes" id="UP001499967">
    <property type="component" value="Unassembled WGS sequence"/>
</dbReference>